<keyword evidence="6" id="KW-0812">Transmembrane</keyword>
<dbReference type="Pfam" id="PF00989">
    <property type="entry name" value="PAS"/>
    <property type="match status" value="1"/>
</dbReference>
<accession>A0A221KAV9</accession>
<dbReference type="FunFam" id="1.10.287.130:FF:000004">
    <property type="entry name" value="Ethylene receptor 1"/>
    <property type="match status" value="1"/>
</dbReference>
<proteinExistence type="predicted"/>
<evidence type="ECO:0000256" key="12">
    <source>
        <dbReference type="ARBA" id="ARBA00023136"/>
    </source>
</evidence>
<dbReference type="RefSeq" id="WP_198301571.1">
    <property type="nucleotide sequence ID" value="NZ_CP022423.1"/>
</dbReference>
<dbReference type="PROSITE" id="PS50109">
    <property type="entry name" value="HIS_KIN"/>
    <property type="match status" value="1"/>
</dbReference>
<comment type="function">
    <text evidence="13">Member of the two-component regulatory system BvgS/BvgA. Phosphorylates BvgA via a four-step phosphorelay in response to environmental signals.</text>
</comment>
<dbReference type="SMART" id="SM00448">
    <property type="entry name" value="REC"/>
    <property type="match status" value="1"/>
</dbReference>
<dbReference type="FunFam" id="3.30.565.10:FF:000010">
    <property type="entry name" value="Sensor histidine kinase RcsC"/>
    <property type="match status" value="1"/>
</dbReference>
<dbReference type="GO" id="GO:0000155">
    <property type="term" value="F:phosphorelay sensor kinase activity"/>
    <property type="evidence" value="ECO:0007669"/>
    <property type="project" value="InterPro"/>
</dbReference>
<keyword evidence="5" id="KW-0808">Transferase</keyword>
<dbReference type="CDD" id="cd06225">
    <property type="entry name" value="HAMP"/>
    <property type="match status" value="1"/>
</dbReference>
<protein>
    <recommendedName>
        <fullName evidence="14">Virulence sensor protein BvgS</fullName>
        <ecNumber evidence="3">2.7.13.3</ecNumber>
    </recommendedName>
</protein>
<dbReference type="SUPFAM" id="SSF158472">
    <property type="entry name" value="HAMP domain-like"/>
    <property type="match status" value="1"/>
</dbReference>
<keyword evidence="11" id="KW-0902">Two-component regulatory system</keyword>
<name>A0A221KAV9_VITFI</name>
<dbReference type="Gene3D" id="3.30.450.20">
    <property type="entry name" value="PAS domain"/>
    <property type="match status" value="1"/>
</dbReference>
<dbReference type="InterPro" id="IPR001789">
    <property type="entry name" value="Sig_transdc_resp-reg_receiver"/>
</dbReference>
<dbReference type="InterPro" id="IPR003594">
    <property type="entry name" value="HATPase_dom"/>
</dbReference>
<dbReference type="AlphaFoldDB" id="A0A221KAV9"/>
<keyword evidence="10" id="KW-1133">Transmembrane helix</keyword>
<dbReference type="PROSITE" id="PS50112">
    <property type="entry name" value="PAS"/>
    <property type="match status" value="1"/>
</dbReference>
<feature type="domain" description="Histidine kinase" evidence="16">
    <location>
        <begin position="412"/>
        <end position="635"/>
    </location>
</feature>
<dbReference type="Pfam" id="PF00672">
    <property type="entry name" value="HAMP"/>
    <property type="match status" value="1"/>
</dbReference>
<sequence length="801" mass="89211">MLVFALVGMGVLLWQALGRTEQHLWHELRQQAQHELARLSVLSERMAPASDKLLDELLVHAMADPRVVHAVVLDPQDRVRTSTQLSQRLVPASQLPEWFDLNWLHTLKPGGDAQWREDADRHVLVIAQAFPWPVSGAGLRSSEAGRIQITYDATLPFAVARRVALVDHLYDAALLVMMALLLSWVLDRWVLRPLSTLRQAADALAQGDWTHRVPNMPVDELQSLALGFNNMATELVRQLQQRQASEQRLAELIQSAPDAIVTVREDGTIDGFNQAAENLFGYRAAHIRGQPLAVLLPEGAATAHDQYVRCFAGERENHRARRMSRDRVVSGRHRDGHLLMLEVGISRIRGEDGSWRFTAVARDVSERHRMDAELARYRFHLEELVAERTEELARSRDVAQSAARAKSEFLANMSHEIRTPMNAVLGLSHLIRRGSSPQQRQWLDQLDGAAQHLLTLLNDILDFSKIEAGKFRLSLHDFVVREWLAQSCRILDERAHAKGVELTYQLDPELPPALHGDDVRLRQVLVNLMGNAIKFTEVGAVSVRVLRGRGDAAGSNRVTLRCEVEDTGIGMTVEQQTRLFQAFEQADGSTTRRFGGTGLGLAISQQLLRLMGGVLQVRSTPGQGSCFWFEVSLALAQAEAVREGVRPVLVPPFPQEAPDAPPPPPPPWAQGRRVLLVEDNPLNQEINAQLLGLLGLAVEVADDGQQAVACLQASSAFDVVLMDVQMPRMDGLEATRRIRQLPAHRHTPIIALTANAFTEDRQHCLEAGMDDFLAKPVDPDALAQALQRQLTREHPAELARV</sequence>
<dbReference type="InterPro" id="IPR036890">
    <property type="entry name" value="HATPase_C_sf"/>
</dbReference>
<dbReference type="PANTHER" id="PTHR45339:SF3">
    <property type="entry name" value="HISTIDINE KINASE"/>
    <property type="match status" value="1"/>
</dbReference>
<dbReference type="Gene3D" id="6.10.340.10">
    <property type="match status" value="1"/>
</dbReference>
<dbReference type="InterPro" id="IPR004358">
    <property type="entry name" value="Sig_transdc_His_kin-like_C"/>
</dbReference>
<dbReference type="InterPro" id="IPR003660">
    <property type="entry name" value="HAMP_dom"/>
</dbReference>
<dbReference type="CDD" id="cd00130">
    <property type="entry name" value="PAS"/>
    <property type="match status" value="1"/>
</dbReference>
<evidence type="ECO:0000259" key="17">
    <source>
        <dbReference type="PROSITE" id="PS50110"/>
    </source>
</evidence>
<evidence type="ECO:0000256" key="1">
    <source>
        <dbReference type="ARBA" id="ARBA00000085"/>
    </source>
</evidence>
<evidence type="ECO:0000259" key="18">
    <source>
        <dbReference type="PROSITE" id="PS50112"/>
    </source>
</evidence>
<evidence type="ECO:0000259" key="19">
    <source>
        <dbReference type="PROSITE" id="PS50113"/>
    </source>
</evidence>
<dbReference type="Pfam" id="PF00512">
    <property type="entry name" value="HisKA"/>
    <property type="match status" value="1"/>
</dbReference>
<dbReference type="CDD" id="cd17546">
    <property type="entry name" value="REC_hyHK_CKI1_RcsC-like"/>
    <property type="match status" value="1"/>
</dbReference>
<evidence type="ECO:0000256" key="9">
    <source>
        <dbReference type="ARBA" id="ARBA00022840"/>
    </source>
</evidence>
<dbReference type="InterPro" id="IPR013767">
    <property type="entry name" value="PAS_fold"/>
</dbReference>
<dbReference type="CDD" id="cd16922">
    <property type="entry name" value="HATPase_EvgS-ArcB-TorS-like"/>
    <property type="match status" value="1"/>
</dbReference>
<dbReference type="SMART" id="SM00388">
    <property type="entry name" value="HisKA"/>
    <property type="match status" value="1"/>
</dbReference>
<dbReference type="PANTHER" id="PTHR45339">
    <property type="entry name" value="HYBRID SIGNAL TRANSDUCTION HISTIDINE KINASE J"/>
    <property type="match status" value="1"/>
</dbReference>
<evidence type="ECO:0000256" key="3">
    <source>
        <dbReference type="ARBA" id="ARBA00012438"/>
    </source>
</evidence>
<dbReference type="SUPFAM" id="SSF47384">
    <property type="entry name" value="Homodimeric domain of signal transducing histidine kinase"/>
    <property type="match status" value="1"/>
</dbReference>
<organism evidence="21 22">
    <name type="scientific">Vitreoscilla filiformis</name>
    <dbReference type="NCBI Taxonomy" id="63"/>
    <lineage>
        <taxon>Bacteria</taxon>
        <taxon>Pseudomonadati</taxon>
        <taxon>Pseudomonadota</taxon>
        <taxon>Betaproteobacteria</taxon>
        <taxon>Neisseriales</taxon>
        <taxon>Neisseriaceae</taxon>
        <taxon>Vitreoscilla</taxon>
    </lineage>
</organism>
<feature type="modified residue" description="4-aspartylphosphate" evidence="15">
    <location>
        <position position="723"/>
    </location>
</feature>
<keyword evidence="4 15" id="KW-0597">Phosphoprotein</keyword>
<dbReference type="PROSITE" id="PS50885">
    <property type="entry name" value="HAMP"/>
    <property type="match status" value="1"/>
</dbReference>
<dbReference type="InterPro" id="IPR011006">
    <property type="entry name" value="CheY-like_superfamily"/>
</dbReference>
<dbReference type="InterPro" id="IPR036097">
    <property type="entry name" value="HisK_dim/P_sf"/>
</dbReference>
<evidence type="ECO:0000313" key="22">
    <source>
        <dbReference type="Proteomes" id="UP000199729"/>
    </source>
</evidence>
<keyword evidence="22" id="KW-1185">Reference proteome</keyword>
<gene>
    <name evidence="21" type="ORF">VITFI_CDS0369</name>
</gene>
<comment type="subcellular location">
    <subcellularLocation>
        <location evidence="2">Membrane</location>
    </subcellularLocation>
</comment>
<evidence type="ECO:0000256" key="8">
    <source>
        <dbReference type="ARBA" id="ARBA00022777"/>
    </source>
</evidence>
<dbReference type="Gene3D" id="3.40.50.2300">
    <property type="match status" value="1"/>
</dbReference>
<feature type="domain" description="Response regulatory" evidence="17">
    <location>
        <begin position="673"/>
        <end position="790"/>
    </location>
</feature>
<dbReference type="SMART" id="SM00387">
    <property type="entry name" value="HATPase_c"/>
    <property type="match status" value="1"/>
</dbReference>
<dbReference type="InterPro" id="IPR035965">
    <property type="entry name" value="PAS-like_dom_sf"/>
</dbReference>
<evidence type="ECO:0000256" key="14">
    <source>
        <dbReference type="ARBA" id="ARBA00070152"/>
    </source>
</evidence>
<keyword evidence="9" id="KW-0067">ATP-binding</keyword>
<dbReference type="SUPFAM" id="SSF52172">
    <property type="entry name" value="CheY-like"/>
    <property type="match status" value="1"/>
</dbReference>
<evidence type="ECO:0000256" key="10">
    <source>
        <dbReference type="ARBA" id="ARBA00022989"/>
    </source>
</evidence>
<dbReference type="InterPro" id="IPR005467">
    <property type="entry name" value="His_kinase_dom"/>
</dbReference>
<dbReference type="InterPro" id="IPR000700">
    <property type="entry name" value="PAS-assoc_C"/>
</dbReference>
<dbReference type="GO" id="GO:0005524">
    <property type="term" value="F:ATP binding"/>
    <property type="evidence" value="ECO:0007669"/>
    <property type="project" value="UniProtKB-KW"/>
</dbReference>
<dbReference type="SUPFAM" id="SSF55785">
    <property type="entry name" value="PYP-like sensor domain (PAS domain)"/>
    <property type="match status" value="1"/>
</dbReference>
<evidence type="ECO:0000259" key="20">
    <source>
        <dbReference type="PROSITE" id="PS50885"/>
    </source>
</evidence>
<dbReference type="EC" id="2.7.13.3" evidence="3"/>
<dbReference type="SUPFAM" id="SSF55874">
    <property type="entry name" value="ATPase domain of HSP90 chaperone/DNA topoisomerase II/histidine kinase"/>
    <property type="match status" value="1"/>
</dbReference>
<evidence type="ECO:0000256" key="2">
    <source>
        <dbReference type="ARBA" id="ARBA00004370"/>
    </source>
</evidence>
<evidence type="ECO:0000256" key="7">
    <source>
        <dbReference type="ARBA" id="ARBA00022741"/>
    </source>
</evidence>
<dbReference type="EMBL" id="CP022423">
    <property type="protein sequence ID" value="ASM76148.1"/>
    <property type="molecule type" value="Genomic_DNA"/>
</dbReference>
<evidence type="ECO:0000256" key="13">
    <source>
        <dbReference type="ARBA" id="ARBA00058004"/>
    </source>
</evidence>
<dbReference type="Pfam" id="PF00072">
    <property type="entry name" value="Response_reg"/>
    <property type="match status" value="1"/>
</dbReference>
<dbReference type="PRINTS" id="PR00344">
    <property type="entry name" value="BCTRLSENSOR"/>
</dbReference>
<dbReference type="SMART" id="SM00304">
    <property type="entry name" value="HAMP"/>
    <property type="match status" value="1"/>
</dbReference>
<dbReference type="GO" id="GO:0016020">
    <property type="term" value="C:membrane"/>
    <property type="evidence" value="ECO:0007669"/>
    <property type="project" value="UniProtKB-SubCell"/>
</dbReference>
<evidence type="ECO:0000256" key="6">
    <source>
        <dbReference type="ARBA" id="ARBA00022692"/>
    </source>
</evidence>
<comment type="catalytic activity">
    <reaction evidence="1">
        <text>ATP + protein L-histidine = ADP + protein N-phospho-L-histidine.</text>
        <dbReference type="EC" id="2.7.13.3"/>
    </reaction>
</comment>
<keyword evidence="12" id="KW-0472">Membrane</keyword>
<dbReference type="KEGG" id="vff:VITFI_CDS0369"/>
<evidence type="ECO:0000259" key="16">
    <source>
        <dbReference type="PROSITE" id="PS50109"/>
    </source>
</evidence>
<feature type="domain" description="PAC" evidence="19">
    <location>
        <begin position="322"/>
        <end position="376"/>
    </location>
</feature>
<dbReference type="GO" id="GO:0006355">
    <property type="term" value="P:regulation of DNA-templated transcription"/>
    <property type="evidence" value="ECO:0007669"/>
    <property type="project" value="InterPro"/>
</dbReference>
<dbReference type="CDD" id="cd00082">
    <property type="entry name" value="HisKA"/>
    <property type="match status" value="1"/>
</dbReference>
<keyword evidence="8 21" id="KW-0418">Kinase</keyword>
<feature type="domain" description="PAS" evidence="18">
    <location>
        <begin position="245"/>
        <end position="314"/>
    </location>
</feature>
<dbReference type="Proteomes" id="UP000199729">
    <property type="component" value="Chromosome"/>
</dbReference>
<dbReference type="PROSITE" id="PS50113">
    <property type="entry name" value="PAC"/>
    <property type="match status" value="1"/>
</dbReference>
<evidence type="ECO:0000256" key="5">
    <source>
        <dbReference type="ARBA" id="ARBA00022679"/>
    </source>
</evidence>
<dbReference type="InterPro" id="IPR000014">
    <property type="entry name" value="PAS"/>
</dbReference>
<reference evidence="21 22" key="1">
    <citation type="submission" date="2017-07" db="EMBL/GenBank/DDBJ databases">
        <title>Complete Genome Sequence of the cosmetic ferment Vitreoscilla filiformis (ATCC15551).</title>
        <authorList>
            <person name="Contreras S."/>
            <person name="Sagory-Zalkind P."/>
            <person name="Blanquart H."/>
            <person name="Iltis A."/>
            <person name="Morand S.C."/>
        </authorList>
    </citation>
    <scope>NUCLEOTIDE SEQUENCE [LARGE SCALE GENOMIC DNA]</scope>
    <source>
        <strain evidence="21 22">ATCC 15551</strain>
    </source>
</reference>
<evidence type="ECO:0000256" key="15">
    <source>
        <dbReference type="PROSITE-ProRule" id="PRU00169"/>
    </source>
</evidence>
<keyword evidence="7" id="KW-0547">Nucleotide-binding</keyword>
<feature type="domain" description="HAMP" evidence="20">
    <location>
        <begin position="188"/>
        <end position="240"/>
    </location>
</feature>
<dbReference type="Pfam" id="PF02518">
    <property type="entry name" value="HATPase_c"/>
    <property type="match status" value="1"/>
</dbReference>
<evidence type="ECO:0000256" key="4">
    <source>
        <dbReference type="ARBA" id="ARBA00022553"/>
    </source>
</evidence>
<dbReference type="NCBIfam" id="TIGR00229">
    <property type="entry name" value="sensory_box"/>
    <property type="match status" value="1"/>
</dbReference>
<dbReference type="Gene3D" id="3.30.565.10">
    <property type="entry name" value="Histidine kinase-like ATPase, C-terminal domain"/>
    <property type="match status" value="1"/>
</dbReference>
<dbReference type="Gene3D" id="1.10.287.130">
    <property type="match status" value="1"/>
</dbReference>
<dbReference type="PROSITE" id="PS50110">
    <property type="entry name" value="RESPONSE_REGULATORY"/>
    <property type="match status" value="1"/>
</dbReference>
<dbReference type="SMART" id="SM00091">
    <property type="entry name" value="PAS"/>
    <property type="match status" value="1"/>
</dbReference>
<dbReference type="InterPro" id="IPR003661">
    <property type="entry name" value="HisK_dim/P_dom"/>
</dbReference>
<evidence type="ECO:0000313" key="21">
    <source>
        <dbReference type="EMBL" id="ASM76148.1"/>
    </source>
</evidence>
<evidence type="ECO:0000256" key="11">
    <source>
        <dbReference type="ARBA" id="ARBA00023012"/>
    </source>
</evidence>